<protein>
    <recommendedName>
        <fullName evidence="4">Lipoprotein</fullName>
    </recommendedName>
</protein>
<dbReference type="Proteomes" id="UP001292913">
    <property type="component" value="Unassembled WGS sequence"/>
</dbReference>
<name>A0ABU5HLL5_9BACE</name>
<feature type="signal peptide" evidence="1">
    <location>
        <begin position="1"/>
        <end position="22"/>
    </location>
</feature>
<accession>A0ABU5HLL5</accession>
<proteinExistence type="predicted"/>
<evidence type="ECO:0000313" key="3">
    <source>
        <dbReference type="Proteomes" id="UP001292913"/>
    </source>
</evidence>
<evidence type="ECO:0000256" key="1">
    <source>
        <dbReference type="SAM" id="SignalP"/>
    </source>
</evidence>
<evidence type="ECO:0000313" key="2">
    <source>
        <dbReference type="EMBL" id="MDY7257083.1"/>
    </source>
</evidence>
<evidence type="ECO:0008006" key="4">
    <source>
        <dbReference type="Google" id="ProtNLM"/>
    </source>
</evidence>
<feature type="chain" id="PRO_5047062257" description="Lipoprotein" evidence="1">
    <location>
        <begin position="23"/>
        <end position="158"/>
    </location>
</feature>
<keyword evidence="1" id="KW-0732">Signal</keyword>
<dbReference type="PROSITE" id="PS51257">
    <property type="entry name" value="PROKAR_LIPOPROTEIN"/>
    <property type="match status" value="1"/>
</dbReference>
<keyword evidence="3" id="KW-1185">Reference proteome</keyword>
<comment type="caution">
    <text evidence="2">The sequence shown here is derived from an EMBL/GenBank/DDBJ whole genome shotgun (WGS) entry which is preliminary data.</text>
</comment>
<sequence length="158" mass="18060">MKNTLFMLAMLPILLFTSCSKDDDLVIETQVLYIAKNTYSGDNTITGTFCFFKDGDYDPTTFKYTPQSEFYSDWEDATIKNQKGENIKSFFIGISLKGKGYGTYKCDPGTYYVVALVKNRSFGQLWKAQKIQVEKNKITRIDAIFGDMSAEGYVEWND</sequence>
<gene>
    <name evidence="2" type="ORF">QHG74_05065</name>
</gene>
<reference evidence="2 3" key="1">
    <citation type="submission" date="2023-04" db="EMBL/GenBank/DDBJ databases">
        <title>Bacteroides pacosi sp. nov., isolated from the fecal material of an alpaca.</title>
        <authorList>
            <person name="Miller S."/>
            <person name="Hendry M."/>
            <person name="King J."/>
            <person name="Sankaranarayanan K."/>
            <person name="Lawson P.A."/>
        </authorList>
    </citation>
    <scope>NUCLEOTIDE SEQUENCE [LARGE SCALE GENOMIC DNA]</scope>
    <source>
        <strain evidence="2 3">A2-P53</strain>
    </source>
</reference>
<organism evidence="2 3">
    <name type="scientific">Bacteroides vicugnae</name>
    <dbReference type="NCBI Taxonomy" id="3037989"/>
    <lineage>
        <taxon>Bacteria</taxon>
        <taxon>Pseudomonadati</taxon>
        <taxon>Bacteroidota</taxon>
        <taxon>Bacteroidia</taxon>
        <taxon>Bacteroidales</taxon>
        <taxon>Bacteroidaceae</taxon>
        <taxon>Bacteroides</taxon>
    </lineage>
</organism>
<dbReference type="RefSeq" id="WP_320979676.1">
    <property type="nucleotide sequence ID" value="NZ_JARZAK010000002.1"/>
</dbReference>
<dbReference type="EMBL" id="JARZAK010000002">
    <property type="protein sequence ID" value="MDY7257083.1"/>
    <property type="molecule type" value="Genomic_DNA"/>
</dbReference>